<dbReference type="InterPro" id="IPR018028">
    <property type="entry name" value="Catalase"/>
</dbReference>
<sequence>MPSPTPNECKLTVSNGNNIGKAAKLYRNIGKDTKSRVSSPSNGVMREPAITTMNGAPVLKPASTQRIGNQLRATLLLQDINLLELIQHITHERIPERVVHARGTSAYGYFEVTDDISDVTSAAFLNKVGKKTELFCRFSTVAGRAESAETVRDTRGFAFKMFTEEGNLDWLFLSTPVFPIRDGAKFPSFTHATKKNPRSGLPDHKAFWDYFTHNQEGIHFLMFLFSDRATPVDFQHANIFSINTYKFTKSDGSFTYVKIHLKTNQGVKNFTQDEANQKAGVDPDFQTRRLYEDIENRKYPSWDVYAQIIDPLKAEHYHINIFDATKTFPFSEFPLRKFGKITLNRNVDNFFAEQEQSAFSPTNLVPGWALTPDPIIQTRALAYADTQRYRLGANFIQLPVNAPHNKPFNPVIRDGAAVINGNLGGTENYFPSSFYNVGVAAQYAQPDEEQFQGTVVNFESQVVDADYLQPRIFWEKTLASEPGQQDNFISNVAGHLSAVTGDKGIQIRQAVYAMFGKVNADLGKRIQTSTEATIKQNETGTMTNGMENVKITKQNGIPNGNSHNSETRSRGFAANDCPRPCHAGE</sequence>
<keyword evidence="7" id="KW-0376">Hydrogen peroxide</keyword>
<dbReference type="PIRSF" id="PIRSF038928">
    <property type="entry name" value="Catalase_clade1-3"/>
    <property type="match status" value="1"/>
</dbReference>
<dbReference type="GO" id="GO:0005737">
    <property type="term" value="C:cytoplasm"/>
    <property type="evidence" value="ECO:0000318"/>
    <property type="project" value="GO_Central"/>
</dbReference>
<dbReference type="PROSITE" id="PS00438">
    <property type="entry name" value="CATALASE_2"/>
    <property type="match status" value="1"/>
</dbReference>
<evidence type="ECO:0000259" key="10">
    <source>
        <dbReference type="SMART" id="SM01060"/>
    </source>
</evidence>
<protein>
    <submittedName>
        <fullName evidence="11">Catalase</fullName>
    </submittedName>
</protein>
<dbReference type="GO" id="GO:0005739">
    <property type="term" value="C:mitochondrion"/>
    <property type="evidence" value="ECO:0000318"/>
    <property type="project" value="GO_Central"/>
</dbReference>
<dbReference type="EMBL" id="CH476633">
    <property type="protein sequence ID" value="EDN93275.1"/>
    <property type="molecule type" value="Genomic_DNA"/>
</dbReference>
<name>A7EUY3_SCLS1</name>
<dbReference type="InterPro" id="IPR011614">
    <property type="entry name" value="Catalase_core"/>
</dbReference>
<comment type="cofactor">
    <cofactor evidence="8">
        <name>heme</name>
        <dbReference type="ChEBI" id="CHEBI:30413"/>
    </cofactor>
</comment>
<dbReference type="InterPro" id="IPR024711">
    <property type="entry name" value="Catalase_clade1/3"/>
</dbReference>
<keyword evidence="3 8" id="KW-0349">Heme</keyword>
<keyword evidence="6 8" id="KW-0408">Iron</keyword>
<dbReference type="STRING" id="665079.A7EUY3"/>
<feature type="region of interest" description="Disordered" evidence="9">
    <location>
        <begin position="554"/>
        <end position="585"/>
    </location>
</feature>
<evidence type="ECO:0000256" key="9">
    <source>
        <dbReference type="SAM" id="MobiDB-lite"/>
    </source>
</evidence>
<dbReference type="PRINTS" id="PR00067">
    <property type="entry name" value="CATALASE"/>
</dbReference>
<dbReference type="OMA" id="PVFPIRD"/>
<dbReference type="GO" id="GO:0046872">
    <property type="term" value="F:metal ion binding"/>
    <property type="evidence" value="ECO:0007669"/>
    <property type="project" value="UniProtKB-KW"/>
</dbReference>
<dbReference type="KEGG" id="ssl:SS1G_09141"/>
<dbReference type="PANTHER" id="PTHR11465">
    <property type="entry name" value="CATALASE"/>
    <property type="match status" value="1"/>
</dbReference>
<dbReference type="Pfam" id="PF00199">
    <property type="entry name" value="Catalase"/>
    <property type="match status" value="1"/>
</dbReference>
<feature type="domain" description="Catalase core" evidence="10">
    <location>
        <begin position="51"/>
        <end position="438"/>
    </location>
</feature>
<proteinExistence type="inferred from homology"/>
<dbReference type="FunFam" id="2.40.180.10:FF:000022">
    <property type="entry name" value="CatA, catalase"/>
    <property type="match status" value="1"/>
</dbReference>
<dbReference type="GO" id="GO:0042542">
    <property type="term" value="P:response to hydrogen peroxide"/>
    <property type="evidence" value="ECO:0000318"/>
    <property type="project" value="GO_Central"/>
</dbReference>
<evidence type="ECO:0000256" key="5">
    <source>
        <dbReference type="ARBA" id="ARBA00023002"/>
    </source>
</evidence>
<dbReference type="PROSITE" id="PS51402">
    <property type="entry name" value="CATALASE_3"/>
    <property type="match status" value="1"/>
</dbReference>
<organism evidence="11 12">
    <name type="scientific">Sclerotinia sclerotiorum (strain ATCC 18683 / 1980 / Ss-1)</name>
    <name type="common">White mold</name>
    <name type="synonym">Whetzelinia sclerotiorum</name>
    <dbReference type="NCBI Taxonomy" id="665079"/>
    <lineage>
        <taxon>Eukaryota</taxon>
        <taxon>Fungi</taxon>
        <taxon>Dikarya</taxon>
        <taxon>Ascomycota</taxon>
        <taxon>Pezizomycotina</taxon>
        <taxon>Leotiomycetes</taxon>
        <taxon>Helotiales</taxon>
        <taxon>Sclerotiniaceae</taxon>
        <taxon>Sclerotinia</taxon>
    </lineage>
</organism>
<dbReference type="GO" id="GO:0042744">
    <property type="term" value="P:hydrogen peroxide catabolic process"/>
    <property type="evidence" value="ECO:0000318"/>
    <property type="project" value="GO_Central"/>
</dbReference>
<evidence type="ECO:0000256" key="8">
    <source>
        <dbReference type="PIRSR" id="PIRSR038928-2"/>
    </source>
</evidence>
<dbReference type="SUPFAM" id="SSF56634">
    <property type="entry name" value="Heme-dependent catalase-like"/>
    <property type="match status" value="1"/>
</dbReference>
<evidence type="ECO:0000256" key="6">
    <source>
        <dbReference type="ARBA" id="ARBA00023004"/>
    </source>
</evidence>
<evidence type="ECO:0000256" key="7">
    <source>
        <dbReference type="ARBA" id="ARBA00023324"/>
    </source>
</evidence>
<dbReference type="GO" id="GO:0004096">
    <property type="term" value="F:catalase activity"/>
    <property type="evidence" value="ECO:0000318"/>
    <property type="project" value="GO_Central"/>
</dbReference>
<keyword evidence="5" id="KW-0560">Oxidoreductase</keyword>
<feature type="binding site" description="axial binding residue" evidence="8">
    <location>
        <position position="383"/>
    </location>
    <ligand>
        <name>heme</name>
        <dbReference type="ChEBI" id="CHEBI:30413"/>
    </ligand>
    <ligandPart>
        <name>Fe</name>
        <dbReference type="ChEBI" id="CHEBI:18248"/>
    </ligandPart>
</feature>
<dbReference type="InterPro" id="IPR024708">
    <property type="entry name" value="Catalase_AS"/>
</dbReference>
<evidence type="ECO:0000256" key="2">
    <source>
        <dbReference type="ARBA" id="ARBA00022559"/>
    </source>
</evidence>
<dbReference type="InterPro" id="IPR020835">
    <property type="entry name" value="Catalase_sf"/>
</dbReference>
<dbReference type="Proteomes" id="UP000001312">
    <property type="component" value="Unassembled WGS sequence"/>
</dbReference>
<dbReference type="AlphaFoldDB" id="A7EUY3"/>
<dbReference type="eggNOG" id="KOG0047">
    <property type="taxonomic scope" value="Eukaryota"/>
</dbReference>
<comment type="similarity">
    <text evidence="1">Belongs to the catalase family.</text>
</comment>
<evidence type="ECO:0000313" key="12">
    <source>
        <dbReference type="Proteomes" id="UP000001312"/>
    </source>
</evidence>
<evidence type="ECO:0000313" key="11">
    <source>
        <dbReference type="EMBL" id="EDN93275.1"/>
    </source>
</evidence>
<keyword evidence="12" id="KW-1185">Reference proteome</keyword>
<gene>
    <name evidence="11" type="ORF">SS1G_09141</name>
</gene>
<reference evidence="12" key="1">
    <citation type="journal article" date="2011" name="PLoS Genet.">
        <title>Genomic analysis of the necrotrophic fungal pathogens Sclerotinia sclerotiorum and Botrytis cinerea.</title>
        <authorList>
            <person name="Amselem J."/>
            <person name="Cuomo C.A."/>
            <person name="van Kan J.A."/>
            <person name="Viaud M."/>
            <person name="Benito E.P."/>
            <person name="Couloux A."/>
            <person name="Coutinho P.M."/>
            <person name="de Vries R.P."/>
            <person name="Dyer P.S."/>
            <person name="Fillinger S."/>
            <person name="Fournier E."/>
            <person name="Gout L."/>
            <person name="Hahn M."/>
            <person name="Kohn L."/>
            <person name="Lapalu N."/>
            <person name="Plummer K.M."/>
            <person name="Pradier J.M."/>
            <person name="Quevillon E."/>
            <person name="Sharon A."/>
            <person name="Simon A."/>
            <person name="ten Have A."/>
            <person name="Tudzynski B."/>
            <person name="Tudzynski P."/>
            <person name="Wincker P."/>
            <person name="Andrew M."/>
            <person name="Anthouard V."/>
            <person name="Beever R.E."/>
            <person name="Beffa R."/>
            <person name="Benoit I."/>
            <person name="Bouzid O."/>
            <person name="Brault B."/>
            <person name="Chen Z."/>
            <person name="Choquer M."/>
            <person name="Collemare J."/>
            <person name="Cotton P."/>
            <person name="Danchin E.G."/>
            <person name="Da Silva C."/>
            <person name="Gautier A."/>
            <person name="Giraud C."/>
            <person name="Giraud T."/>
            <person name="Gonzalez C."/>
            <person name="Grossetete S."/>
            <person name="Guldener U."/>
            <person name="Henrissat B."/>
            <person name="Howlett B.J."/>
            <person name="Kodira C."/>
            <person name="Kretschmer M."/>
            <person name="Lappartient A."/>
            <person name="Leroch M."/>
            <person name="Levis C."/>
            <person name="Mauceli E."/>
            <person name="Neuveglise C."/>
            <person name="Oeser B."/>
            <person name="Pearson M."/>
            <person name="Poulain J."/>
            <person name="Poussereau N."/>
            <person name="Quesneville H."/>
            <person name="Rascle C."/>
            <person name="Schumacher J."/>
            <person name="Segurens B."/>
            <person name="Sexton A."/>
            <person name="Silva E."/>
            <person name="Sirven C."/>
            <person name="Soanes D.M."/>
            <person name="Talbot N.J."/>
            <person name="Templeton M."/>
            <person name="Yandava C."/>
            <person name="Yarden O."/>
            <person name="Zeng Q."/>
            <person name="Rollins J.A."/>
            <person name="Lebrun M.H."/>
            <person name="Dickman M."/>
        </authorList>
    </citation>
    <scope>NUCLEOTIDE SEQUENCE [LARGE SCALE GENOMIC DNA]</scope>
    <source>
        <strain evidence="12">ATCC 18683 / 1980 / Ss-1</strain>
    </source>
</reference>
<keyword evidence="2" id="KW-0575">Peroxidase</keyword>
<dbReference type="GeneID" id="5485742"/>
<evidence type="ECO:0000256" key="1">
    <source>
        <dbReference type="ARBA" id="ARBA00005329"/>
    </source>
</evidence>
<dbReference type="SMART" id="SM01060">
    <property type="entry name" value="Catalase"/>
    <property type="match status" value="1"/>
</dbReference>
<feature type="compositionally biased region" description="Polar residues" evidence="9">
    <location>
        <begin position="554"/>
        <end position="564"/>
    </location>
</feature>
<dbReference type="PANTHER" id="PTHR11465:SF9">
    <property type="entry name" value="CATALASE"/>
    <property type="match status" value="1"/>
</dbReference>
<dbReference type="GO" id="GO:0020037">
    <property type="term" value="F:heme binding"/>
    <property type="evidence" value="ECO:0000318"/>
    <property type="project" value="GO_Central"/>
</dbReference>
<evidence type="ECO:0000256" key="3">
    <source>
        <dbReference type="ARBA" id="ARBA00022617"/>
    </source>
</evidence>
<dbReference type="InParanoid" id="A7EUY3"/>
<dbReference type="HOGENOM" id="CLU_010645_2_0_1"/>
<evidence type="ECO:0000256" key="4">
    <source>
        <dbReference type="ARBA" id="ARBA00022723"/>
    </source>
</evidence>
<keyword evidence="4 8" id="KW-0479">Metal-binding</keyword>
<dbReference type="InterPro" id="IPR010582">
    <property type="entry name" value="Catalase_immune_responsive"/>
</dbReference>
<dbReference type="RefSeq" id="XP_001589420.1">
    <property type="nucleotide sequence ID" value="XM_001589370.1"/>
</dbReference>
<dbReference type="Gene3D" id="2.40.180.10">
    <property type="entry name" value="Catalase core domain"/>
    <property type="match status" value="1"/>
</dbReference>
<accession>A7EUY3</accession>
<dbReference type="GO" id="GO:0005777">
    <property type="term" value="C:peroxisome"/>
    <property type="evidence" value="ECO:0000318"/>
    <property type="project" value="GO_Central"/>
</dbReference>
<dbReference type="Pfam" id="PF06628">
    <property type="entry name" value="Catalase-rel"/>
    <property type="match status" value="1"/>
</dbReference>